<dbReference type="Gene3D" id="1.10.10.10">
    <property type="entry name" value="Winged helix-like DNA-binding domain superfamily/Winged helix DNA-binding domain"/>
    <property type="match status" value="1"/>
</dbReference>
<protein>
    <submittedName>
        <fullName evidence="2">Fur family transcriptional regulator</fullName>
    </submittedName>
</protein>
<accession>A0A0N0MEL3</accession>
<comment type="caution">
    <text evidence="2">The sequence shown here is derived from an EMBL/GenBank/DDBJ whole genome shotgun (WGS) entry which is preliminary data.</text>
</comment>
<dbReference type="InterPro" id="IPR036390">
    <property type="entry name" value="WH_DNA-bd_sf"/>
</dbReference>
<sequence>MPAFSDHRRSPPDIGGIRPGMGASRSAVARLEARCREARVKMTSLRHVLLHGIVEAGAGTTVTEIWHTLGRMMSGHTPSLGSIQRNLNLLVARGIMRREVSSSRIWRYRIASTRRRRRRIAITFVEAGTGRKIPCNAPEIASLLRQLAAEYGLTVQDASITVAAACPNAPDRAQATRQDKAGSCIAIHQAHPASSGYPAGSCPA</sequence>
<evidence type="ECO:0000313" key="2">
    <source>
        <dbReference type="EMBL" id="KPH86566.1"/>
    </source>
</evidence>
<feature type="compositionally biased region" description="Basic and acidic residues" evidence="1">
    <location>
        <begin position="1"/>
        <end position="11"/>
    </location>
</feature>
<proteinExistence type="predicted"/>
<dbReference type="RefSeq" id="WP_071406659.1">
    <property type="nucleotide sequence ID" value="NZ_JUFX02000197.1"/>
</dbReference>
<reference evidence="2 3" key="1">
    <citation type="submission" date="2015-07" db="EMBL/GenBank/DDBJ databases">
        <title>Draft Genome Sequence of Komagataeibacter intermedius Strain AF2, Isolated from Kombucha Tea.</title>
        <authorList>
            <person name="Santos R.A."/>
            <person name="Berretta A.A."/>
            <person name="Barud H.S."/>
            <person name="Ribeiro S.J."/>
            <person name="Gonzalez-Garcia L.N."/>
            <person name="Zucchi T.D."/>
            <person name="Goldman G.H."/>
            <person name="Riano-Pachon D.M."/>
        </authorList>
    </citation>
    <scope>NUCLEOTIDE SEQUENCE [LARGE SCALE GENOMIC DNA]</scope>
    <source>
        <strain evidence="2 3">AF2</strain>
    </source>
</reference>
<dbReference type="EMBL" id="JUFX02000197">
    <property type="protein sequence ID" value="KPH86566.1"/>
    <property type="molecule type" value="Genomic_DNA"/>
</dbReference>
<dbReference type="SUPFAM" id="SSF46785">
    <property type="entry name" value="Winged helix' DNA-binding domain"/>
    <property type="match status" value="1"/>
</dbReference>
<dbReference type="Proteomes" id="UP000031553">
    <property type="component" value="Unassembled WGS sequence"/>
</dbReference>
<evidence type="ECO:0000256" key="1">
    <source>
        <dbReference type="SAM" id="MobiDB-lite"/>
    </source>
</evidence>
<feature type="region of interest" description="Disordered" evidence="1">
    <location>
        <begin position="1"/>
        <end position="21"/>
    </location>
</feature>
<dbReference type="InterPro" id="IPR036388">
    <property type="entry name" value="WH-like_DNA-bd_sf"/>
</dbReference>
<organism evidence="2 3">
    <name type="scientific">Komagataeibacter intermedius AF2</name>
    <dbReference type="NCBI Taxonomy" id="1458464"/>
    <lineage>
        <taxon>Bacteria</taxon>
        <taxon>Pseudomonadati</taxon>
        <taxon>Pseudomonadota</taxon>
        <taxon>Alphaproteobacteria</taxon>
        <taxon>Acetobacterales</taxon>
        <taxon>Acetobacteraceae</taxon>
        <taxon>Komagataeibacter</taxon>
    </lineage>
</organism>
<name>A0A0N0MEL3_9PROT</name>
<evidence type="ECO:0000313" key="3">
    <source>
        <dbReference type="Proteomes" id="UP000031553"/>
    </source>
</evidence>
<gene>
    <name evidence="2" type="ORF">GLUCOINTEAF2_0202663</name>
</gene>
<dbReference type="AlphaFoldDB" id="A0A0N0MEL3"/>